<dbReference type="AlphaFoldDB" id="A0A813JLK4"/>
<keyword evidence="2" id="KW-0472">Membrane</keyword>
<evidence type="ECO:0000256" key="1">
    <source>
        <dbReference type="SAM" id="MobiDB-lite"/>
    </source>
</evidence>
<reference evidence="3" key="1">
    <citation type="submission" date="2021-02" db="EMBL/GenBank/DDBJ databases">
        <authorList>
            <person name="Dougan E. K."/>
            <person name="Rhodes N."/>
            <person name="Thang M."/>
            <person name="Chan C."/>
        </authorList>
    </citation>
    <scope>NUCLEOTIDE SEQUENCE</scope>
</reference>
<keyword evidence="2" id="KW-0812">Transmembrane</keyword>
<feature type="compositionally biased region" description="Polar residues" evidence="1">
    <location>
        <begin position="756"/>
        <end position="772"/>
    </location>
</feature>
<feature type="region of interest" description="Disordered" evidence="1">
    <location>
        <begin position="748"/>
        <end position="876"/>
    </location>
</feature>
<dbReference type="Proteomes" id="UP000626109">
    <property type="component" value="Unassembled WGS sequence"/>
</dbReference>
<feature type="compositionally biased region" description="Polar residues" evidence="1">
    <location>
        <begin position="861"/>
        <end position="876"/>
    </location>
</feature>
<feature type="transmembrane region" description="Helical" evidence="2">
    <location>
        <begin position="131"/>
        <end position="151"/>
    </location>
</feature>
<feature type="transmembrane region" description="Helical" evidence="2">
    <location>
        <begin position="163"/>
        <end position="188"/>
    </location>
</feature>
<feature type="compositionally biased region" description="Basic and acidic residues" evidence="1">
    <location>
        <begin position="822"/>
        <end position="832"/>
    </location>
</feature>
<evidence type="ECO:0000256" key="2">
    <source>
        <dbReference type="SAM" id="Phobius"/>
    </source>
</evidence>
<name>A0A813JLK4_POLGL</name>
<comment type="caution">
    <text evidence="3">The sequence shown here is derived from an EMBL/GenBank/DDBJ whole genome shotgun (WGS) entry which is preliminary data.</text>
</comment>
<sequence length="876" mass="95523">VWIWPPLAFGRALLDGCADLTSQSPWSYFLSDAGIFWAAGVTLLLLARGRSSPHLRSATGCALTIWLYSISAACNCLFTCRLGNVSQVTRIFDYLSSFFCFAGWVWIPVLVMTRISALEASMGQPLGLWEMRWVIFVTAVTTALCVIVVVYSWSLEFVPLPVIYVLASAYGVSSVLYLTFTGLVVRAFCTPLRLLREMHNAGYISKETWAAAVSLGQLQIGGLLASTTSTVLSAGSIIFGSALQLAKHDESGRDMFTYVAIPLWLDIIANSTCVLFLSGAVHMPNAVLGNALARQRNRAALLGNSMSVVDRKWHAKVSELAERGFTLESLLSFYKRLGTDYMLHYKPDVHRTSDVVRQAIIPLSRPSGVAYAVTMMKGACSLPDAIVTHNWGNLFRDLVAGICADALGLSEYALVSELLDCDIVALESMLANSGKIQKTYWVCAFCIAQHSCICQTISAGDLDPVHGTEHPTCDCGRPKCFNNTPEVDALGRSVHCELNKFDDMMGHIAQIDDQFEQLVVVDGKFDLFTRAWCVAEVAEAFRIGMPQNLKIKCGQVLHAFEERLRFMKVQEMEAWMEASRPEDVAEILAKIPDKDAFNAHTGLLTQWRILDTTEQLRHFGLLALHGSSGCVAKDIEVCTDRESKDPTSAAEANTSMLASGRIRVFREVLQMRWTNYDFVDFCHAAGVNAEDSVYGVAAFPSYQSVFDKVIHVHSGNQLRLSIDVGEQMTKDQVAREVDFTVNHDLSATDADPFLSSDASKSQHPWTKSGSNPQRPPQKAIPDPSSAPLGAATGAPLAPSVGGPPVGLGGPGNVQALNKKAAKGRDKLPDPKKRAAGRKKAAPPPALEYTPNERFVDKWQAGNVSSASPSTFPGNHA</sequence>
<feature type="transmembrane region" description="Helical" evidence="2">
    <location>
        <begin position="223"/>
        <end position="243"/>
    </location>
</feature>
<feature type="transmembrane region" description="Helical" evidence="2">
    <location>
        <begin position="28"/>
        <end position="47"/>
    </location>
</feature>
<evidence type="ECO:0000313" key="3">
    <source>
        <dbReference type="EMBL" id="CAE8680414.1"/>
    </source>
</evidence>
<proteinExistence type="predicted"/>
<evidence type="ECO:0000313" key="4">
    <source>
        <dbReference type="Proteomes" id="UP000626109"/>
    </source>
</evidence>
<protein>
    <submittedName>
        <fullName evidence="3">Uncharacterized protein</fullName>
    </submittedName>
</protein>
<feature type="non-terminal residue" evidence="3">
    <location>
        <position position="876"/>
    </location>
</feature>
<feature type="transmembrane region" description="Helical" evidence="2">
    <location>
        <begin position="255"/>
        <end position="277"/>
    </location>
</feature>
<gene>
    <name evidence="3" type="ORF">PGLA2088_LOCUS21886</name>
</gene>
<dbReference type="EMBL" id="CAJNNW010025851">
    <property type="protein sequence ID" value="CAE8680414.1"/>
    <property type="molecule type" value="Genomic_DNA"/>
</dbReference>
<feature type="transmembrane region" description="Helical" evidence="2">
    <location>
        <begin position="91"/>
        <end position="111"/>
    </location>
</feature>
<accession>A0A813JLK4</accession>
<organism evidence="3 4">
    <name type="scientific">Polarella glacialis</name>
    <name type="common">Dinoflagellate</name>
    <dbReference type="NCBI Taxonomy" id="89957"/>
    <lineage>
        <taxon>Eukaryota</taxon>
        <taxon>Sar</taxon>
        <taxon>Alveolata</taxon>
        <taxon>Dinophyceae</taxon>
        <taxon>Suessiales</taxon>
        <taxon>Suessiaceae</taxon>
        <taxon>Polarella</taxon>
    </lineage>
</organism>
<feature type="compositionally biased region" description="Low complexity" evidence="1">
    <location>
        <begin position="783"/>
        <end position="802"/>
    </location>
</feature>
<keyword evidence="2" id="KW-1133">Transmembrane helix</keyword>